<evidence type="ECO:0000313" key="1">
    <source>
        <dbReference type="EMBL" id="KAG2380737.1"/>
    </source>
</evidence>
<organism evidence="1 2">
    <name type="scientific">Phaseolus angularis</name>
    <name type="common">Azuki bean</name>
    <name type="synonym">Vigna angularis</name>
    <dbReference type="NCBI Taxonomy" id="3914"/>
    <lineage>
        <taxon>Eukaryota</taxon>
        <taxon>Viridiplantae</taxon>
        <taxon>Streptophyta</taxon>
        <taxon>Embryophyta</taxon>
        <taxon>Tracheophyta</taxon>
        <taxon>Spermatophyta</taxon>
        <taxon>Magnoliopsida</taxon>
        <taxon>eudicotyledons</taxon>
        <taxon>Gunneridae</taxon>
        <taxon>Pentapetalae</taxon>
        <taxon>rosids</taxon>
        <taxon>fabids</taxon>
        <taxon>Fabales</taxon>
        <taxon>Fabaceae</taxon>
        <taxon>Papilionoideae</taxon>
        <taxon>50 kb inversion clade</taxon>
        <taxon>NPAAA clade</taxon>
        <taxon>indigoferoid/millettioid clade</taxon>
        <taxon>Phaseoleae</taxon>
        <taxon>Vigna</taxon>
    </lineage>
</organism>
<proteinExistence type="predicted"/>
<dbReference type="AlphaFoldDB" id="A0A8T0JU77"/>
<reference evidence="1 2" key="1">
    <citation type="submission" date="2020-05" db="EMBL/GenBank/DDBJ databases">
        <title>Vigna angularis (adzuki bean) Var. LongXiaoDou No. 4 denovo assembly.</title>
        <authorList>
            <person name="Xiang H."/>
        </authorList>
    </citation>
    <scope>NUCLEOTIDE SEQUENCE [LARGE SCALE GENOMIC DNA]</scope>
    <source>
        <tissue evidence="1">Leaf</tissue>
    </source>
</reference>
<evidence type="ECO:0000313" key="2">
    <source>
        <dbReference type="Proteomes" id="UP000743370"/>
    </source>
</evidence>
<comment type="caution">
    <text evidence="1">The sequence shown here is derived from an EMBL/GenBank/DDBJ whole genome shotgun (WGS) entry which is preliminary data.</text>
</comment>
<sequence>MQKPPSFSIHRSTFRRYSAILKELKPPKRLSFHRCALRFATPFPLFVTDCSFEESRTNLWVVERLGLVDVEHEIVFPRIINWSSLKLRSKKIEELFPKKDEDHGNPMIRATLNLDEAAIPQHGADEIGKNF</sequence>
<name>A0A8T0JU77_PHAAN</name>
<protein>
    <submittedName>
        <fullName evidence="1">Uncharacterized protein</fullName>
    </submittedName>
</protein>
<gene>
    <name evidence="1" type="ORF">HKW66_Vig0201090</name>
</gene>
<accession>A0A8T0JU77</accession>
<dbReference type="EMBL" id="JABFOF010000009">
    <property type="protein sequence ID" value="KAG2380737.1"/>
    <property type="molecule type" value="Genomic_DNA"/>
</dbReference>
<dbReference type="Proteomes" id="UP000743370">
    <property type="component" value="Unassembled WGS sequence"/>
</dbReference>